<dbReference type="InterPro" id="IPR002797">
    <property type="entry name" value="Polysacc_synth"/>
</dbReference>
<keyword evidence="5 6" id="KW-0472">Membrane</keyword>
<reference evidence="7 8" key="1">
    <citation type="journal article" date="2016" name="Sci. Rep.">
        <title>Metabolic traits of an uncultured archaeal lineage -MSBL1- from brine pools of the Red Sea.</title>
        <authorList>
            <person name="Mwirichia R."/>
            <person name="Alam I."/>
            <person name="Rashid M."/>
            <person name="Vinu M."/>
            <person name="Ba-Alawi W."/>
            <person name="Anthony Kamau A."/>
            <person name="Kamanda Ngugi D."/>
            <person name="Goker M."/>
            <person name="Klenk H.P."/>
            <person name="Bajic V."/>
            <person name="Stingl U."/>
        </authorList>
    </citation>
    <scope>NUCLEOTIDE SEQUENCE [LARGE SCALE GENOMIC DNA]</scope>
    <source>
        <strain evidence="7">SCGC-AAA261F17</strain>
    </source>
</reference>
<gene>
    <name evidence="7" type="ORF">AKJ44_01680</name>
</gene>
<evidence type="ECO:0000256" key="4">
    <source>
        <dbReference type="ARBA" id="ARBA00022989"/>
    </source>
</evidence>
<protein>
    <submittedName>
        <fullName evidence="7">Uncharacterized protein</fullName>
    </submittedName>
</protein>
<feature type="transmembrane region" description="Helical" evidence="6">
    <location>
        <begin position="9"/>
        <end position="34"/>
    </location>
</feature>
<keyword evidence="3 6" id="KW-0812">Transmembrane</keyword>
<keyword evidence="2" id="KW-1003">Cell membrane</keyword>
<dbReference type="AlphaFoldDB" id="A0A133V6D4"/>
<accession>A0A133V6D4</accession>
<evidence type="ECO:0000256" key="2">
    <source>
        <dbReference type="ARBA" id="ARBA00022475"/>
    </source>
</evidence>
<feature type="transmembrane region" description="Helical" evidence="6">
    <location>
        <begin position="460"/>
        <end position="479"/>
    </location>
</feature>
<feature type="transmembrane region" description="Helical" evidence="6">
    <location>
        <begin position="46"/>
        <end position="69"/>
    </location>
</feature>
<keyword evidence="4 6" id="KW-1133">Transmembrane helix</keyword>
<evidence type="ECO:0000313" key="8">
    <source>
        <dbReference type="Proteomes" id="UP000070035"/>
    </source>
</evidence>
<proteinExistence type="predicted"/>
<comment type="caution">
    <text evidence="7">The sequence shown here is derived from an EMBL/GenBank/DDBJ whole genome shotgun (WGS) entry which is preliminary data.</text>
</comment>
<dbReference type="CDD" id="cd13128">
    <property type="entry name" value="MATE_Wzx_like"/>
    <property type="match status" value="1"/>
</dbReference>
<feature type="transmembrane region" description="Helical" evidence="6">
    <location>
        <begin position="374"/>
        <end position="393"/>
    </location>
</feature>
<feature type="transmembrane region" description="Helical" evidence="6">
    <location>
        <begin position="162"/>
        <end position="179"/>
    </location>
</feature>
<organism evidence="7 8">
    <name type="scientific">candidate division MSBL1 archaeon SCGC-AAA261F17</name>
    <dbReference type="NCBI Taxonomy" id="1698274"/>
    <lineage>
        <taxon>Archaea</taxon>
        <taxon>Methanobacteriati</taxon>
        <taxon>Methanobacteriota</taxon>
        <taxon>candidate division MSBL1</taxon>
    </lineage>
</organism>
<evidence type="ECO:0000256" key="5">
    <source>
        <dbReference type="ARBA" id="ARBA00023136"/>
    </source>
</evidence>
<evidence type="ECO:0000256" key="3">
    <source>
        <dbReference type="ARBA" id="ARBA00022692"/>
    </source>
</evidence>
<dbReference type="EMBL" id="LHXY01000017">
    <property type="protein sequence ID" value="KXB01997.1"/>
    <property type="molecule type" value="Genomic_DNA"/>
</dbReference>
<evidence type="ECO:0000313" key="7">
    <source>
        <dbReference type="EMBL" id="KXB01997.1"/>
    </source>
</evidence>
<sequence length="512" mass="55583">MSNEDYAKYLVKGSAIVFGSMVAAAVIGIILRILLARALSPEDYGLLFAVIAFVSFFTIFSHLGVRGALTKFISEFRAEKKLDEIKSTILTGFGIMTVAAVLLSLTFIALSEFLSQSFFGTPSAKPVLIILAIWFVATMTQNFLRSTFQGFRDMVGHSGIRLARMIFTLGLVTIAIFLVDSGVVGIALAYLFGSILSSLVFFVLLRRKHSQLLKGDGSISRSHAKKLLSFGLPLLLAGVSGTLIGWTDTLMLTEFRSLEGVGFYQVARPLTQFLGYFGMAISIPFFPMVSEIWAKGERKTLRSVLHLLVKFSVILIIPAALVFLAFPGTVIRLLFGAKYLQATTALQVLSVGTVFLVGSRIFGPVLTGTGRPRLYLKASGGAAIFNVFANLILVPPYGAGGAAIATSISLLIMLILCFYFVRGIIGFPVPIPDILKALTGGGLVLLMVTGLKTIVVLPPWPAFFVVIVPSLLFYIVWILRTGGVTRKDLNIVEKVTPIPRQLIKVVKRLTIK</sequence>
<dbReference type="GO" id="GO:0005886">
    <property type="term" value="C:plasma membrane"/>
    <property type="evidence" value="ECO:0007669"/>
    <property type="project" value="UniProtKB-SubCell"/>
</dbReference>
<dbReference type="Pfam" id="PF01943">
    <property type="entry name" value="Polysacc_synt"/>
    <property type="match status" value="1"/>
</dbReference>
<feature type="transmembrane region" description="Helical" evidence="6">
    <location>
        <begin position="339"/>
        <end position="362"/>
    </location>
</feature>
<evidence type="ECO:0000256" key="1">
    <source>
        <dbReference type="ARBA" id="ARBA00004651"/>
    </source>
</evidence>
<dbReference type="PANTHER" id="PTHR30250">
    <property type="entry name" value="PST FAMILY PREDICTED COLANIC ACID TRANSPORTER"/>
    <property type="match status" value="1"/>
</dbReference>
<feature type="transmembrane region" description="Helical" evidence="6">
    <location>
        <begin position="185"/>
        <end position="206"/>
    </location>
</feature>
<feature type="transmembrane region" description="Helical" evidence="6">
    <location>
        <begin position="399"/>
        <end position="421"/>
    </location>
</feature>
<keyword evidence="8" id="KW-1185">Reference proteome</keyword>
<feature type="transmembrane region" description="Helical" evidence="6">
    <location>
        <begin position="433"/>
        <end position="454"/>
    </location>
</feature>
<name>A0A133V6D4_9EURY</name>
<feature type="transmembrane region" description="Helical" evidence="6">
    <location>
        <begin position="266"/>
        <end position="286"/>
    </location>
</feature>
<dbReference type="PANTHER" id="PTHR30250:SF11">
    <property type="entry name" value="O-ANTIGEN TRANSPORTER-RELATED"/>
    <property type="match status" value="1"/>
</dbReference>
<evidence type="ECO:0000256" key="6">
    <source>
        <dbReference type="SAM" id="Phobius"/>
    </source>
</evidence>
<feature type="transmembrane region" description="Helical" evidence="6">
    <location>
        <begin position="123"/>
        <end position="141"/>
    </location>
</feature>
<feature type="transmembrane region" description="Helical" evidence="6">
    <location>
        <begin position="307"/>
        <end position="327"/>
    </location>
</feature>
<feature type="transmembrane region" description="Helical" evidence="6">
    <location>
        <begin position="89"/>
        <end position="111"/>
    </location>
</feature>
<feature type="transmembrane region" description="Helical" evidence="6">
    <location>
        <begin position="227"/>
        <end position="246"/>
    </location>
</feature>
<dbReference type="InterPro" id="IPR050833">
    <property type="entry name" value="Poly_Biosynth_Transport"/>
</dbReference>
<dbReference type="Proteomes" id="UP000070035">
    <property type="component" value="Unassembled WGS sequence"/>
</dbReference>
<comment type="subcellular location">
    <subcellularLocation>
        <location evidence="1">Cell membrane</location>
        <topology evidence="1">Multi-pass membrane protein</topology>
    </subcellularLocation>
</comment>